<accession>A0A3L6MY98</accession>
<comment type="caution">
    <text evidence="1">The sequence shown here is derived from an EMBL/GenBank/DDBJ whole genome shotgun (WGS) entry which is preliminary data.</text>
</comment>
<dbReference type="Proteomes" id="UP000270866">
    <property type="component" value="Unassembled WGS sequence"/>
</dbReference>
<evidence type="ECO:0000313" key="1">
    <source>
        <dbReference type="EMBL" id="RKK10003.1"/>
    </source>
</evidence>
<dbReference type="AlphaFoldDB" id="A0A3L6MY98"/>
<organism evidence="1 2">
    <name type="scientific">Fusarium oxysporum f. sp. cepae</name>
    <dbReference type="NCBI Taxonomy" id="396571"/>
    <lineage>
        <taxon>Eukaryota</taxon>
        <taxon>Fungi</taxon>
        <taxon>Dikarya</taxon>
        <taxon>Ascomycota</taxon>
        <taxon>Pezizomycotina</taxon>
        <taxon>Sordariomycetes</taxon>
        <taxon>Hypocreomycetidae</taxon>
        <taxon>Hypocreales</taxon>
        <taxon>Nectriaceae</taxon>
        <taxon>Fusarium</taxon>
        <taxon>Fusarium oxysporum species complex</taxon>
    </lineage>
</organism>
<evidence type="ECO:0000313" key="2">
    <source>
        <dbReference type="Proteomes" id="UP000270866"/>
    </source>
</evidence>
<gene>
    <name evidence="1" type="ORF">BFJ65_g15306</name>
</gene>
<sequence length="41" mass="4200">MGKITVLLDSATADLSPHLISTPDSCALTLPKLGTTSSTQN</sequence>
<proteinExistence type="predicted"/>
<reference evidence="1 2" key="1">
    <citation type="journal article" date="2018" name="Sci. Rep.">
        <title>Characterisation of pathogen-specific regions and novel effector candidates in Fusarium oxysporum f. sp. cepae.</title>
        <authorList>
            <person name="Armitage A.D."/>
            <person name="Taylor A."/>
            <person name="Sobczyk M.K."/>
            <person name="Baxter L."/>
            <person name="Greenfield B.P."/>
            <person name="Bates H.J."/>
            <person name="Wilson F."/>
            <person name="Jackson A.C."/>
            <person name="Ott S."/>
            <person name="Harrison R.J."/>
            <person name="Clarkson J.P."/>
        </authorList>
    </citation>
    <scope>NUCLEOTIDE SEQUENCE [LARGE SCALE GENOMIC DNA]</scope>
    <source>
        <strain evidence="1 2">FoC_Fus2</strain>
    </source>
</reference>
<protein>
    <submittedName>
        <fullName evidence="1">Uncharacterized protein</fullName>
    </submittedName>
</protein>
<name>A0A3L6MY98_FUSOX</name>
<dbReference type="EMBL" id="MRCU01000011">
    <property type="protein sequence ID" value="RKK10003.1"/>
    <property type="molecule type" value="Genomic_DNA"/>
</dbReference>